<feature type="domain" description="WAP" evidence="1">
    <location>
        <begin position="77"/>
        <end position="127"/>
    </location>
</feature>
<dbReference type="InterPro" id="IPR036645">
    <property type="entry name" value="Elafin-like_sf"/>
</dbReference>
<feature type="domain" description="WAP" evidence="1">
    <location>
        <begin position="128"/>
        <end position="178"/>
    </location>
</feature>
<dbReference type="SMART" id="SM00289">
    <property type="entry name" value="WR1"/>
    <property type="match status" value="5"/>
</dbReference>
<dbReference type="InterPro" id="IPR006150">
    <property type="entry name" value="Cys_repeat_1"/>
</dbReference>
<feature type="domain" description="WAP" evidence="1">
    <location>
        <begin position="255"/>
        <end position="301"/>
    </location>
</feature>
<dbReference type="GO" id="GO:0005615">
    <property type="term" value="C:extracellular space"/>
    <property type="evidence" value="ECO:0007669"/>
    <property type="project" value="TreeGrafter"/>
</dbReference>
<dbReference type="PANTHER" id="PTHR19441">
    <property type="entry name" value="WHEY ACDIC PROTEIN WAP"/>
    <property type="match status" value="1"/>
</dbReference>
<dbReference type="Pfam" id="PF00095">
    <property type="entry name" value="WAP"/>
    <property type="match status" value="5"/>
</dbReference>
<gene>
    <name evidence="2" type="primary">TribSPI</name>
</gene>
<dbReference type="EMBL" id="AB076019">
    <property type="protein sequence ID" value="BAC00855.1"/>
    <property type="molecule type" value="mRNA"/>
</dbReference>
<feature type="domain" description="WAP" evidence="1">
    <location>
        <begin position="27"/>
        <end position="76"/>
    </location>
</feature>
<feature type="domain" description="WAP" evidence="1">
    <location>
        <begin position="201"/>
        <end position="251"/>
    </location>
</feature>
<evidence type="ECO:0000259" key="1">
    <source>
        <dbReference type="PROSITE" id="PS51390"/>
    </source>
</evidence>
<dbReference type="SMART" id="SM00286">
    <property type="entry name" value="PTI"/>
    <property type="match status" value="4"/>
</dbReference>
<dbReference type="PROSITE" id="PS51390">
    <property type="entry name" value="WAP"/>
    <property type="match status" value="5"/>
</dbReference>
<dbReference type="SMART" id="SM00217">
    <property type="entry name" value="WAP"/>
    <property type="match status" value="5"/>
</dbReference>
<proteinExistence type="evidence at transcript level"/>
<protein>
    <submittedName>
        <fullName evidence="2">Chorionic proteinase inhibitor</fullName>
    </submittedName>
</protein>
<organism evidence="2">
    <name type="scientific">Pseudaspius hakonensis</name>
    <name type="common">Big-scaled redfin</name>
    <name type="synonym">Tribolodon hakonensis</name>
    <dbReference type="NCBI Taxonomy" id="3004147"/>
    <lineage>
        <taxon>Eukaryota</taxon>
        <taxon>Metazoa</taxon>
        <taxon>Chordata</taxon>
        <taxon>Craniata</taxon>
        <taxon>Vertebrata</taxon>
        <taxon>Euteleostomi</taxon>
        <taxon>Actinopterygii</taxon>
        <taxon>Neopterygii</taxon>
        <taxon>Teleostei</taxon>
        <taxon>Ostariophysi</taxon>
        <taxon>Cypriniformes</taxon>
        <taxon>Leuciscidae</taxon>
        <taxon>Pseudaspininae</taxon>
        <taxon>Pseudaspius</taxon>
    </lineage>
</organism>
<sequence>MAPVTAMDQTKLYSNPLGQLQMNQLPSLPLPGVCPSRTYELGMCARIRFVSCADDSDCANNEKCCSNGCGLQCMAPVTVKPGVCPRTNYEKIRCIMKDKELCADDSDCANNEKCCSNGCGLQCMAPVTVKPGVCPRTNYEKIRCIMKDKELCADDSNCANNEKCCGTACGGRQCTAPVTAMDQTKLNSDPPGQLQMNQMPSLPLPGVCPSTKYEAAVCARIRFVSCADDSDCTNNQKCCSNGCGLQCMTPVTANPGVCPSTKYELGMCARIRFVSCADDSDCAKNEKCCSNGCGLQCMAPDYVSY</sequence>
<dbReference type="PANTHER" id="PTHR19441:SF95">
    <property type="entry name" value="PERLWAPIN ISOFORM X1"/>
    <property type="match status" value="1"/>
</dbReference>
<name>Q8JIP6_PSEHK</name>
<reference evidence="2" key="1">
    <citation type="journal article" date="2004" name="J. Exp. Zool. A Comp. Exp. Biol.">
        <title>Nucleotide and Protein Sequences of a Proteinase Inhibitor From the Vitelline Envelope of Dace (Tribolodon hakonensis) Eggs.</title>
        <authorList>
            <person name="Hosomi O."/>
            <person name="Ohe Y."/>
            <person name="Takeya A."/>
            <person name="Hosaka K."/>
            <person name="Okubo T."/>
            <person name="Iyobe S."/>
            <person name="Kudo S."/>
        </authorList>
    </citation>
    <scope>NUCLEOTIDE SEQUENCE</scope>
    <source>
        <tissue evidence="2">Ovary</tissue>
    </source>
</reference>
<dbReference type="SUPFAM" id="SSF57256">
    <property type="entry name" value="Elafin-like"/>
    <property type="match status" value="5"/>
</dbReference>
<dbReference type="PRINTS" id="PR00003">
    <property type="entry name" value="4DISULPHCORE"/>
</dbReference>
<dbReference type="GO" id="GO:0004867">
    <property type="term" value="F:serine-type endopeptidase inhibitor activity"/>
    <property type="evidence" value="ECO:0007669"/>
    <property type="project" value="TreeGrafter"/>
</dbReference>
<accession>Q8JIP6</accession>
<dbReference type="Gene3D" id="4.10.75.10">
    <property type="entry name" value="Elafin-like"/>
    <property type="match status" value="5"/>
</dbReference>
<dbReference type="InterPro" id="IPR008197">
    <property type="entry name" value="WAP_dom"/>
</dbReference>
<dbReference type="AlphaFoldDB" id="Q8JIP6"/>
<dbReference type="InterPro" id="IPR050514">
    <property type="entry name" value="WAP_four-disulfide_core"/>
</dbReference>
<dbReference type="GO" id="GO:0019731">
    <property type="term" value="P:antibacterial humoral response"/>
    <property type="evidence" value="ECO:0007669"/>
    <property type="project" value="TreeGrafter"/>
</dbReference>
<dbReference type="GO" id="GO:0045087">
    <property type="term" value="P:innate immune response"/>
    <property type="evidence" value="ECO:0007669"/>
    <property type="project" value="TreeGrafter"/>
</dbReference>
<evidence type="ECO:0000313" key="2">
    <source>
        <dbReference type="EMBL" id="BAC00855.1"/>
    </source>
</evidence>